<dbReference type="Pfam" id="PF08282">
    <property type="entry name" value="Hydrolase_3"/>
    <property type="match status" value="1"/>
</dbReference>
<dbReference type="GO" id="GO:0005829">
    <property type="term" value="C:cytosol"/>
    <property type="evidence" value="ECO:0007669"/>
    <property type="project" value="TreeGrafter"/>
</dbReference>
<gene>
    <name evidence="1" type="ORF">H9982_03985</name>
</gene>
<dbReference type="Gene3D" id="3.30.1240.10">
    <property type="match status" value="1"/>
</dbReference>
<comment type="caution">
    <text evidence="1">The sequence shown here is derived from an EMBL/GenBank/DDBJ whole genome shotgun (WGS) entry which is preliminary data.</text>
</comment>
<accession>A0A9D1VR77</accession>
<protein>
    <submittedName>
        <fullName evidence="1">HAD family hydrolase</fullName>
    </submittedName>
</protein>
<evidence type="ECO:0000313" key="2">
    <source>
        <dbReference type="Proteomes" id="UP000824246"/>
    </source>
</evidence>
<dbReference type="InterPro" id="IPR036412">
    <property type="entry name" value="HAD-like_sf"/>
</dbReference>
<dbReference type="SUPFAM" id="SSF56784">
    <property type="entry name" value="HAD-like"/>
    <property type="match status" value="1"/>
</dbReference>
<dbReference type="AlphaFoldDB" id="A0A9D1VR77"/>
<sequence length="280" mass="30949">MKRQCKTLYVSDLDGTLLNLQSRVSSFTASALNRLIADGMLFSIATARTPATVVALMDAVEMRLPVVLMTGALTYDLRSHEYLSASFFRSEAVRRIVDVLLQKDLSPMIYYLNGSLLHVAYRRPLSAAQEKFVAERTGSPYKRFIEITRYDVLPDNTILVFCMGEYDKLCTAYEAVASLPGHEGYLYRDIADSCMGYLEIYPAATTKAAAIERLAQVAGADEIVVFGDNRNDIPMFEVASRSYAVENAVAETKACATGIIGSNDTDGVARFLLQEWGVKL</sequence>
<dbReference type="Proteomes" id="UP000824246">
    <property type="component" value="Unassembled WGS sequence"/>
</dbReference>
<dbReference type="Gene3D" id="3.40.50.1000">
    <property type="entry name" value="HAD superfamily/HAD-like"/>
    <property type="match status" value="1"/>
</dbReference>
<dbReference type="InterPro" id="IPR023214">
    <property type="entry name" value="HAD_sf"/>
</dbReference>
<dbReference type="GO" id="GO:0016791">
    <property type="term" value="F:phosphatase activity"/>
    <property type="evidence" value="ECO:0007669"/>
    <property type="project" value="TreeGrafter"/>
</dbReference>
<reference evidence="1" key="1">
    <citation type="journal article" date="2021" name="PeerJ">
        <title>Extensive microbial diversity within the chicken gut microbiome revealed by metagenomics and culture.</title>
        <authorList>
            <person name="Gilroy R."/>
            <person name="Ravi A."/>
            <person name="Getino M."/>
            <person name="Pursley I."/>
            <person name="Horton D.L."/>
            <person name="Alikhan N.F."/>
            <person name="Baker D."/>
            <person name="Gharbi K."/>
            <person name="Hall N."/>
            <person name="Watson M."/>
            <person name="Adriaenssens E.M."/>
            <person name="Foster-Nyarko E."/>
            <person name="Jarju S."/>
            <person name="Secka A."/>
            <person name="Antonio M."/>
            <person name="Oren A."/>
            <person name="Chaudhuri R.R."/>
            <person name="La Ragione R."/>
            <person name="Hildebrand F."/>
            <person name="Pallen M.J."/>
        </authorList>
    </citation>
    <scope>NUCLEOTIDE SEQUENCE</scope>
    <source>
        <strain evidence="1">ChiHjej12B11-16260</strain>
    </source>
</reference>
<proteinExistence type="predicted"/>
<dbReference type="EMBL" id="DXFB01000109">
    <property type="protein sequence ID" value="HIX45361.1"/>
    <property type="molecule type" value="Genomic_DNA"/>
</dbReference>
<name>A0A9D1VR77_9BACT</name>
<evidence type="ECO:0000313" key="1">
    <source>
        <dbReference type="EMBL" id="HIX45361.1"/>
    </source>
</evidence>
<keyword evidence="1" id="KW-0378">Hydrolase</keyword>
<dbReference type="PANTHER" id="PTHR10000:SF8">
    <property type="entry name" value="HAD SUPERFAMILY HYDROLASE-LIKE, TYPE 3"/>
    <property type="match status" value="1"/>
</dbReference>
<dbReference type="PANTHER" id="PTHR10000">
    <property type="entry name" value="PHOSPHOSERINE PHOSPHATASE"/>
    <property type="match status" value="1"/>
</dbReference>
<reference evidence="1" key="2">
    <citation type="submission" date="2021-04" db="EMBL/GenBank/DDBJ databases">
        <authorList>
            <person name="Gilroy R."/>
        </authorList>
    </citation>
    <scope>NUCLEOTIDE SEQUENCE</scope>
    <source>
        <strain evidence="1">ChiHjej12B11-16260</strain>
    </source>
</reference>
<dbReference type="GO" id="GO:0000287">
    <property type="term" value="F:magnesium ion binding"/>
    <property type="evidence" value="ECO:0007669"/>
    <property type="project" value="TreeGrafter"/>
</dbReference>
<organism evidence="1 2">
    <name type="scientific">Candidatus Barnesiella excrementipullorum</name>
    <dbReference type="NCBI Taxonomy" id="2838479"/>
    <lineage>
        <taxon>Bacteria</taxon>
        <taxon>Pseudomonadati</taxon>
        <taxon>Bacteroidota</taxon>
        <taxon>Bacteroidia</taxon>
        <taxon>Bacteroidales</taxon>
        <taxon>Barnesiellaceae</taxon>
        <taxon>Barnesiella</taxon>
    </lineage>
</organism>